<accession>A0ABD1DR38</accession>
<dbReference type="EMBL" id="JBEHCU010003383">
    <property type="protein sequence ID" value="KAL1402206.1"/>
    <property type="molecule type" value="Genomic_DNA"/>
</dbReference>
<keyword evidence="2" id="KW-1185">Reference proteome</keyword>
<evidence type="ECO:0000313" key="1">
    <source>
        <dbReference type="EMBL" id="KAL1402206.1"/>
    </source>
</evidence>
<proteinExistence type="predicted"/>
<dbReference type="Proteomes" id="UP001562425">
    <property type="component" value="Unassembled WGS sequence"/>
</dbReference>
<dbReference type="AlphaFoldDB" id="A0ABD1DR38"/>
<reference evidence="1 2" key="1">
    <citation type="submission" date="2024-05" db="EMBL/GenBank/DDBJ databases">
        <title>Culex pipiens pipiens assembly and annotation.</title>
        <authorList>
            <person name="Alout H."/>
            <person name="Durand T."/>
        </authorList>
    </citation>
    <scope>NUCLEOTIDE SEQUENCE [LARGE SCALE GENOMIC DNA]</scope>
    <source>
        <strain evidence="1">HA-2024</strain>
        <tissue evidence="1">Whole body</tissue>
    </source>
</reference>
<evidence type="ECO:0000313" key="2">
    <source>
        <dbReference type="Proteomes" id="UP001562425"/>
    </source>
</evidence>
<sequence>VLFVMDSPIEGRPWLELECCGPWVVLVNERPVLEFQRRFIADQTWVARVEDEILVQ</sequence>
<comment type="caution">
    <text evidence="1">The sequence shown here is derived from an EMBL/GenBank/DDBJ whole genome shotgun (WGS) entry which is preliminary data.</text>
</comment>
<name>A0ABD1DR38_CULPP</name>
<organism evidence="1 2">
    <name type="scientific">Culex pipiens pipiens</name>
    <name type="common">Northern house mosquito</name>
    <dbReference type="NCBI Taxonomy" id="38569"/>
    <lineage>
        <taxon>Eukaryota</taxon>
        <taxon>Metazoa</taxon>
        <taxon>Ecdysozoa</taxon>
        <taxon>Arthropoda</taxon>
        <taxon>Hexapoda</taxon>
        <taxon>Insecta</taxon>
        <taxon>Pterygota</taxon>
        <taxon>Neoptera</taxon>
        <taxon>Endopterygota</taxon>
        <taxon>Diptera</taxon>
        <taxon>Nematocera</taxon>
        <taxon>Culicoidea</taxon>
        <taxon>Culicidae</taxon>
        <taxon>Culicinae</taxon>
        <taxon>Culicini</taxon>
        <taxon>Culex</taxon>
        <taxon>Culex</taxon>
    </lineage>
</organism>
<gene>
    <name evidence="1" type="ORF">pipiens_019835</name>
</gene>
<protein>
    <submittedName>
        <fullName evidence="1">Uncharacterized protein</fullName>
    </submittedName>
</protein>
<feature type="non-terminal residue" evidence="1">
    <location>
        <position position="1"/>
    </location>
</feature>